<dbReference type="Gene3D" id="3.30.160.60">
    <property type="entry name" value="Classic Zinc Finger"/>
    <property type="match status" value="1"/>
</dbReference>
<feature type="domain" description="C2H2-type" evidence="2">
    <location>
        <begin position="28"/>
        <end position="50"/>
    </location>
</feature>
<reference evidence="3" key="1">
    <citation type="journal article" date="2019" name="bioRxiv">
        <title>The Genome of the Zebra Mussel, Dreissena polymorpha: A Resource for Invasive Species Research.</title>
        <authorList>
            <person name="McCartney M.A."/>
            <person name="Auch B."/>
            <person name="Kono T."/>
            <person name="Mallez S."/>
            <person name="Zhang Y."/>
            <person name="Obille A."/>
            <person name="Becker A."/>
            <person name="Abrahante J.E."/>
            <person name="Garbe J."/>
            <person name="Badalamenti J.P."/>
            <person name="Herman A."/>
            <person name="Mangelson H."/>
            <person name="Liachko I."/>
            <person name="Sullivan S."/>
            <person name="Sone E.D."/>
            <person name="Koren S."/>
            <person name="Silverstein K.A.T."/>
            <person name="Beckman K.B."/>
            <person name="Gohl D.M."/>
        </authorList>
    </citation>
    <scope>NUCLEOTIDE SEQUENCE</scope>
    <source>
        <strain evidence="3">Duluth1</strain>
        <tissue evidence="3">Whole animal</tissue>
    </source>
</reference>
<gene>
    <name evidence="3" type="ORF">DPMN_167949</name>
</gene>
<organism evidence="3 4">
    <name type="scientific">Dreissena polymorpha</name>
    <name type="common">Zebra mussel</name>
    <name type="synonym">Mytilus polymorpha</name>
    <dbReference type="NCBI Taxonomy" id="45954"/>
    <lineage>
        <taxon>Eukaryota</taxon>
        <taxon>Metazoa</taxon>
        <taxon>Spiralia</taxon>
        <taxon>Lophotrochozoa</taxon>
        <taxon>Mollusca</taxon>
        <taxon>Bivalvia</taxon>
        <taxon>Autobranchia</taxon>
        <taxon>Heteroconchia</taxon>
        <taxon>Euheterodonta</taxon>
        <taxon>Imparidentia</taxon>
        <taxon>Neoheterodontei</taxon>
        <taxon>Myida</taxon>
        <taxon>Dreissenoidea</taxon>
        <taxon>Dreissenidae</taxon>
        <taxon>Dreissena</taxon>
    </lineage>
</organism>
<accession>A0A9D4F470</accession>
<dbReference type="EMBL" id="JAIWYP010000008">
    <property type="protein sequence ID" value="KAH3789761.1"/>
    <property type="molecule type" value="Genomic_DNA"/>
</dbReference>
<dbReference type="OrthoDB" id="6161362at2759"/>
<dbReference type="Proteomes" id="UP000828390">
    <property type="component" value="Unassembled WGS sequence"/>
</dbReference>
<keyword evidence="1" id="KW-0175">Coiled coil</keyword>
<evidence type="ECO:0000256" key="1">
    <source>
        <dbReference type="SAM" id="Coils"/>
    </source>
</evidence>
<evidence type="ECO:0000313" key="3">
    <source>
        <dbReference type="EMBL" id="KAH3789761.1"/>
    </source>
</evidence>
<sequence>MIKRTVKLESPIQFADKMNRFSNGGLAYRCSHCGKVDRKGRLVAHILRDHVPEKQVPFFCTLCKFRCETRDDLLKHLTKYAGHVRAVGSNQNIDLKQILIKSNVPWFVSANDMTPIREEDDDMFMDPEEPALPPWLLDVRPLKRKADSSPSTMSLPLSPQYTDQRYVLPRSMVESQEIFPDQSTALVNPALYTAPSFDEDPLTALVQTLKTPQSSPKARAATPLKDEPVDILPTEQDKADPLLYEIISMSEKASQTEKGQPNAELQAIQRASETAAQACQATARNTERILDELRRLERRVTSIERAIDSRRRDKENMRPCKM</sequence>
<evidence type="ECO:0000259" key="2">
    <source>
        <dbReference type="SMART" id="SM00355"/>
    </source>
</evidence>
<proteinExistence type="predicted"/>
<comment type="caution">
    <text evidence="3">The sequence shown here is derived from an EMBL/GenBank/DDBJ whole genome shotgun (WGS) entry which is preliminary data.</text>
</comment>
<dbReference type="SMART" id="SM00355">
    <property type="entry name" value="ZnF_C2H2"/>
    <property type="match status" value="2"/>
</dbReference>
<dbReference type="AlphaFoldDB" id="A0A9D4F470"/>
<reference evidence="3" key="2">
    <citation type="submission" date="2020-11" db="EMBL/GenBank/DDBJ databases">
        <authorList>
            <person name="McCartney M.A."/>
            <person name="Auch B."/>
            <person name="Kono T."/>
            <person name="Mallez S."/>
            <person name="Becker A."/>
            <person name="Gohl D.M."/>
            <person name="Silverstein K.A.T."/>
            <person name="Koren S."/>
            <person name="Bechman K.B."/>
            <person name="Herman A."/>
            <person name="Abrahante J.E."/>
            <person name="Garbe J."/>
        </authorList>
    </citation>
    <scope>NUCLEOTIDE SEQUENCE</scope>
    <source>
        <strain evidence="3">Duluth1</strain>
        <tissue evidence="3">Whole animal</tissue>
    </source>
</reference>
<feature type="domain" description="C2H2-type" evidence="2">
    <location>
        <begin position="58"/>
        <end position="83"/>
    </location>
</feature>
<dbReference type="InterPro" id="IPR013087">
    <property type="entry name" value="Znf_C2H2_type"/>
</dbReference>
<feature type="coiled-coil region" evidence="1">
    <location>
        <begin position="276"/>
        <end position="313"/>
    </location>
</feature>
<protein>
    <recommendedName>
        <fullName evidence="2">C2H2-type domain-containing protein</fullName>
    </recommendedName>
</protein>
<evidence type="ECO:0000313" key="4">
    <source>
        <dbReference type="Proteomes" id="UP000828390"/>
    </source>
</evidence>
<keyword evidence="4" id="KW-1185">Reference proteome</keyword>
<name>A0A9D4F470_DREPO</name>